<dbReference type="GO" id="GO:0006777">
    <property type="term" value="P:Mo-molybdopterin cofactor biosynthetic process"/>
    <property type="evidence" value="ECO:0007669"/>
    <property type="project" value="InterPro"/>
</dbReference>
<sequence length="229" mass="25099">MIRVIGVIGRKDTGKTGLIANILKNLTGMSVATVKNSHMDLDVDSPDTDSYKLKQLADTSIFVTNKGSAFYYDRMHLKDILAKLDCDLVIVEGFKEDLIELNIPKILVTEGGRGAELKDNQTIMVIDDFKYDINEVTAQVLEKAIVPSYNLNCGHCGYNCKGFANLLASGEVKWNKCVMSTALTLIVDGKTIPVNPFVSDVIKNTIKGIVGTLKGTENPETISIKIEKK</sequence>
<feature type="domain" description="4Fe-4S" evidence="5">
    <location>
        <begin position="132"/>
        <end position="194"/>
    </location>
</feature>
<evidence type="ECO:0000256" key="1">
    <source>
        <dbReference type="ARBA" id="ARBA00022485"/>
    </source>
</evidence>
<evidence type="ECO:0000313" key="7">
    <source>
        <dbReference type="EMBL" id="MBA2863285.1"/>
    </source>
</evidence>
<keyword evidence="3" id="KW-0408">Iron</keyword>
<dbReference type="PANTHER" id="PTHR40072">
    <property type="entry name" value="MOLYBDOPTERIN-GUANINE DINUCLEOTIDE BIOSYNTHESIS ADAPTER PROTEIN-RELATED"/>
    <property type="match status" value="1"/>
</dbReference>
<dbReference type="EMBL" id="CP026606">
    <property type="protein sequence ID" value="AVB76776.1"/>
    <property type="molecule type" value="Genomic_DNA"/>
</dbReference>
<reference evidence="6" key="2">
    <citation type="submission" date="2018-02" db="EMBL/GenBank/DDBJ databases">
        <title>Complete genome sequence of the Methanococcus maripaludis type strain JJ (DSM 2067), a model for selenoprotein synthesis in Archaea.</title>
        <authorList>
            <person name="Poehlein A."/>
            <person name="Heym D."/>
            <person name="Quitzke V."/>
            <person name="Fersch J."/>
            <person name="Daniel R."/>
            <person name="Rother M."/>
        </authorList>
    </citation>
    <scope>NUCLEOTIDE SEQUENCE [LARGE SCALE GENOMIC DNA]</scope>
    <source>
        <strain evidence="6">DSM 2067</strain>
    </source>
</reference>
<keyword evidence="1" id="KW-0004">4Fe-4S</keyword>
<dbReference type="GO" id="GO:0046872">
    <property type="term" value="F:metal ion binding"/>
    <property type="evidence" value="ECO:0007669"/>
    <property type="project" value="UniProtKB-KW"/>
</dbReference>
<evidence type="ECO:0000313" key="6">
    <source>
        <dbReference type="EMBL" id="AVB76776.1"/>
    </source>
</evidence>
<gene>
    <name evidence="6" type="primary">mobB</name>
    <name evidence="7" type="ORF">HNP94_000285</name>
    <name evidence="8" type="ORF">HNP96_000731</name>
    <name evidence="6" type="ORF">MMJJ_13980</name>
</gene>
<dbReference type="Gene3D" id="3.40.50.300">
    <property type="entry name" value="P-loop containing nucleotide triphosphate hydrolases"/>
    <property type="match status" value="1"/>
</dbReference>
<keyword evidence="2" id="KW-0479">Metal-binding</keyword>
<protein>
    <submittedName>
        <fullName evidence="6">Molybdopterin-guanine dinucleotide biosynthesis adapter protein</fullName>
    </submittedName>
    <submittedName>
        <fullName evidence="7">Molybdopterin-guanine dinucleotide biosynthesis protein B</fullName>
    </submittedName>
</protein>
<evidence type="ECO:0000313" key="9">
    <source>
        <dbReference type="Proteomes" id="UP000239462"/>
    </source>
</evidence>
<accession>A0A2L1CD10</accession>
<dbReference type="GO" id="GO:0005525">
    <property type="term" value="F:GTP binding"/>
    <property type="evidence" value="ECO:0007669"/>
    <property type="project" value="InterPro"/>
</dbReference>
<keyword evidence="4" id="KW-0411">Iron-sulfur</keyword>
<reference evidence="7 10" key="3">
    <citation type="submission" date="2020-07" db="EMBL/GenBank/DDBJ databases">
        <title>Genomic Encyclopedia of Type Strains, Phase IV (KMG-V): Genome sequencing to study the core and pangenomes of soil and plant-associated prokaryotes.</title>
        <authorList>
            <person name="Whitman W."/>
        </authorList>
    </citation>
    <scope>NUCLEOTIDE SEQUENCE [LARGE SCALE GENOMIC DNA]</scope>
    <source>
        <strain evidence="7 10">C13</strain>
        <strain evidence="8 11">D1</strain>
    </source>
</reference>
<proteinExistence type="predicted"/>
<organism evidence="6 9">
    <name type="scientific">Methanococcus maripaludis</name>
    <name type="common">Methanococcus deltae</name>
    <dbReference type="NCBI Taxonomy" id="39152"/>
    <lineage>
        <taxon>Archaea</taxon>
        <taxon>Methanobacteriati</taxon>
        <taxon>Methanobacteriota</taxon>
        <taxon>Methanomada group</taxon>
        <taxon>Methanococci</taxon>
        <taxon>Methanococcales</taxon>
        <taxon>Methanococcaceae</taxon>
        <taxon>Methanococcus</taxon>
    </lineage>
</organism>
<dbReference type="Pfam" id="PF04060">
    <property type="entry name" value="FeS"/>
    <property type="match status" value="1"/>
</dbReference>
<reference evidence="9" key="1">
    <citation type="journal article" date="2018" name="Genome Announc.">
        <title>Complete Genome Sequence of the Methanococcus maripaludis Type Strain JJ (DSM 2067), a Model for Selenoprotein Synthesis in Archaea.</title>
        <authorList>
            <person name="Poehlein A."/>
            <person name="Heym D."/>
            <person name="Quitzke V."/>
            <person name="Fersch J."/>
            <person name="Daniel R."/>
            <person name="Rother M."/>
        </authorList>
    </citation>
    <scope>NUCLEOTIDE SEQUENCE [LARGE SCALE GENOMIC DNA]</scope>
    <source>
        <strain evidence="9">DSM 2067</strain>
    </source>
</reference>
<evidence type="ECO:0000259" key="5">
    <source>
        <dbReference type="PROSITE" id="PS51656"/>
    </source>
</evidence>
<evidence type="ECO:0000313" key="8">
    <source>
        <dbReference type="EMBL" id="MBB6496710.1"/>
    </source>
</evidence>
<dbReference type="InterPro" id="IPR007202">
    <property type="entry name" value="4Fe-4S_dom"/>
</dbReference>
<evidence type="ECO:0000313" key="11">
    <source>
        <dbReference type="Proteomes" id="UP000590564"/>
    </source>
</evidence>
<dbReference type="InterPro" id="IPR052539">
    <property type="entry name" value="MGD_biosynthesis_adapter"/>
</dbReference>
<evidence type="ECO:0000256" key="2">
    <source>
        <dbReference type="ARBA" id="ARBA00022723"/>
    </source>
</evidence>
<dbReference type="EMBL" id="JACHED010000001">
    <property type="protein sequence ID" value="MBB6496710.1"/>
    <property type="molecule type" value="Genomic_DNA"/>
</dbReference>
<name>A0A2L1CD10_METMI</name>
<dbReference type="NCBIfam" id="NF011062">
    <property type="entry name" value="PRK14494.1-1"/>
    <property type="match status" value="1"/>
</dbReference>
<dbReference type="Pfam" id="PF03205">
    <property type="entry name" value="MobB"/>
    <property type="match status" value="1"/>
</dbReference>
<dbReference type="EMBL" id="JACDUO010000001">
    <property type="protein sequence ID" value="MBA2863285.1"/>
    <property type="molecule type" value="Genomic_DNA"/>
</dbReference>
<dbReference type="SUPFAM" id="SSF52540">
    <property type="entry name" value="P-loop containing nucleoside triphosphate hydrolases"/>
    <property type="match status" value="1"/>
</dbReference>
<evidence type="ECO:0000256" key="3">
    <source>
        <dbReference type="ARBA" id="ARBA00023004"/>
    </source>
</evidence>
<evidence type="ECO:0000313" key="10">
    <source>
        <dbReference type="Proteomes" id="UP000567099"/>
    </source>
</evidence>
<dbReference type="InterPro" id="IPR027417">
    <property type="entry name" value="P-loop_NTPase"/>
</dbReference>
<dbReference type="Proteomes" id="UP000590564">
    <property type="component" value="Unassembled WGS sequence"/>
</dbReference>
<dbReference type="PROSITE" id="PS51656">
    <property type="entry name" value="4FE4S"/>
    <property type="match status" value="1"/>
</dbReference>
<dbReference type="KEGG" id="mmad:MMJJ_13980"/>
<dbReference type="PANTHER" id="PTHR40072:SF1">
    <property type="entry name" value="MOLYBDOPTERIN-GUANINE DINUCLEOTIDE BIOSYNTHESIS ADAPTER PROTEIN"/>
    <property type="match status" value="1"/>
</dbReference>
<dbReference type="GeneID" id="36102484"/>
<dbReference type="Proteomes" id="UP000239462">
    <property type="component" value="Chromosome"/>
</dbReference>
<evidence type="ECO:0000256" key="4">
    <source>
        <dbReference type="ARBA" id="ARBA00023014"/>
    </source>
</evidence>
<dbReference type="GO" id="GO:0051539">
    <property type="term" value="F:4 iron, 4 sulfur cluster binding"/>
    <property type="evidence" value="ECO:0007669"/>
    <property type="project" value="UniProtKB-KW"/>
</dbReference>
<dbReference type="Proteomes" id="UP000567099">
    <property type="component" value="Unassembled WGS sequence"/>
</dbReference>
<dbReference type="InterPro" id="IPR004435">
    <property type="entry name" value="MobB_dom"/>
</dbReference>
<dbReference type="AlphaFoldDB" id="A0A2L1CD10"/>
<dbReference type="RefSeq" id="WP_104838222.1">
    <property type="nucleotide sequence ID" value="NZ_CP026606.1"/>
</dbReference>